<accession>A0ABS7S983</accession>
<evidence type="ECO:0000313" key="2">
    <source>
        <dbReference type="EMBL" id="MBZ2196209.1"/>
    </source>
</evidence>
<dbReference type="EMBL" id="JAGSHT010000009">
    <property type="protein sequence ID" value="MBZ2196209.1"/>
    <property type="molecule type" value="Genomic_DNA"/>
</dbReference>
<keyword evidence="3" id="KW-1185">Reference proteome</keyword>
<organism evidence="2 3">
    <name type="scientific">Occultella gossypii</name>
    <dbReference type="NCBI Taxonomy" id="2800820"/>
    <lineage>
        <taxon>Bacteria</taxon>
        <taxon>Bacillati</taxon>
        <taxon>Actinomycetota</taxon>
        <taxon>Actinomycetes</taxon>
        <taxon>Micrococcales</taxon>
        <taxon>Ruaniaceae</taxon>
        <taxon>Occultella</taxon>
    </lineage>
</organism>
<evidence type="ECO:0000313" key="3">
    <source>
        <dbReference type="Proteomes" id="UP000826651"/>
    </source>
</evidence>
<keyword evidence="1" id="KW-0812">Transmembrane</keyword>
<protein>
    <submittedName>
        <fullName evidence="2">SHOCT domain-containing protein</fullName>
    </submittedName>
</protein>
<dbReference type="Proteomes" id="UP000826651">
    <property type="component" value="Unassembled WGS sequence"/>
</dbReference>
<reference evidence="2 3" key="1">
    <citation type="submission" date="2021-04" db="EMBL/GenBank/DDBJ databases">
        <title>Ruania sp. nov., isolated from sandy soil of mangrove forest.</title>
        <authorList>
            <person name="Ge X."/>
            <person name="Huang R."/>
            <person name="Liu W."/>
        </authorList>
    </citation>
    <scope>NUCLEOTIDE SEQUENCE [LARGE SCALE GENOMIC DNA]</scope>
    <source>
        <strain evidence="2 3">N2-46</strain>
    </source>
</reference>
<gene>
    <name evidence="2" type="ORF">KCQ71_08595</name>
</gene>
<keyword evidence="1" id="KW-0472">Membrane</keyword>
<feature type="transmembrane region" description="Helical" evidence="1">
    <location>
        <begin position="12"/>
        <end position="34"/>
    </location>
</feature>
<feature type="transmembrane region" description="Helical" evidence="1">
    <location>
        <begin position="49"/>
        <end position="69"/>
    </location>
</feature>
<evidence type="ECO:0000256" key="1">
    <source>
        <dbReference type="SAM" id="Phobius"/>
    </source>
</evidence>
<proteinExistence type="predicted"/>
<keyword evidence="1" id="KW-1133">Transmembrane helix</keyword>
<name>A0ABS7S983_9MICO</name>
<comment type="caution">
    <text evidence="2">The sequence shown here is derived from an EMBL/GenBank/DDBJ whole genome shotgun (WGS) entry which is preliminary data.</text>
</comment>
<sequence length="132" mass="14561">MRSPTVFETIWNIIVVFFWAFVFIAALVTLITIISDLFRDKALAGWKKAIWLIFLVFVPLLTALIYLIARGDGMADRNAKQIQQSQRAADDYIRSVAGASPADEIAKAKQLLDAGTITSEEFNGIKAKALAA</sequence>